<dbReference type="InterPro" id="IPR011161">
    <property type="entry name" value="MHC_I-like_Ag-recog"/>
</dbReference>
<accession>V8NX12</accession>
<keyword evidence="1" id="KW-0325">Glycoprotein</keyword>
<dbReference type="OrthoDB" id="9441389at2759"/>
<feature type="transmembrane region" description="Helical" evidence="2">
    <location>
        <begin position="240"/>
        <end position="261"/>
    </location>
</feature>
<keyword evidence="2" id="KW-0812">Transmembrane</keyword>
<dbReference type="Gene3D" id="3.30.500.10">
    <property type="entry name" value="MHC class I-like antigen recognition-like"/>
    <property type="match status" value="1"/>
</dbReference>
<dbReference type="Pfam" id="PF16497">
    <property type="entry name" value="MHC_I_3"/>
    <property type="match status" value="1"/>
</dbReference>
<name>V8NX12_OPHHA</name>
<keyword evidence="4" id="KW-0675">Receptor</keyword>
<keyword evidence="5" id="KW-1185">Reference proteome</keyword>
<evidence type="ECO:0000313" key="5">
    <source>
        <dbReference type="Proteomes" id="UP000018936"/>
    </source>
</evidence>
<organism evidence="4 5">
    <name type="scientific">Ophiophagus hannah</name>
    <name type="common">King cobra</name>
    <name type="synonym">Naja hannah</name>
    <dbReference type="NCBI Taxonomy" id="8665"/>
    <lineage>
        <taxon>Eukaryota</taxon>
        <taxon>Metazoa</taxon>
        <taxon>Chordata</taxon>
        <taxon>Craniata</taxon>
        <taxon>Vertebrata</taxon>
        <taxon>Euteleostomi</taxon>
        <taxon>Lepidosauria</taxon>
        <taxon>Squamata</taxon>
        <taxon>Bifurcata</taxon>
        <taxon>Unidentata</taxon>
        <taxon>Episquamata</taxon>
        <taxon>Toxicofera</taxon>
        <taxon>Serpentes</taxon>
        <taxon>Colubroidea</taxon>
        <taxon>Elapidae</taxon>
        <taxon>Elapinae</taxon>
        <taxon>Ophiophagus</taxon>
    </lineage>
</organism>
<dbReference type="InterPro" id="IPR015669">
    <property type="entry name" value="Endothetial_C_recpt"/>
</dbReference>
<dbReference type="GO" id="GO:0005615">
    <property type="term" value="C:extracellular space"/>
    <property type="evidence" value="ECO:0007669"/>
    <property type="project" value="TreeGrafter"/>
</dbReference>
<reference evidence="4 5" key="1">
    <citation type="journal article" date="2013" name="Proc. Natl. Acad. Sci. U.S.A.">
        <title>The king cobra genome reveals dynamic gene evolution and adaptation in the snake venom system.</title>
        <authorList>
            <person name="Vonk F.J."/>
            <person name="Casewell N.R."/>
            <person name="Henkel C.V."/>
            <person name="Heimberg A.M."/>
            <person name="Jansen H.J."/>
            <person name="McCleary R.J."/>
            <person name="Kerkkamp H.M."/>
            <person name="Vos R.A."/>
            <person name="Guerreiro I."/>
            <person name="Calvete J.J."/>
            <person name="Wuster W."/>
            <person name="Woods A.E."/>
            <person name="Logan J.M."/>
            <person name="Harrison R.A."/>
            <person name="Castoe T.A."/>
            <person name="de Koning A.P."/>
            <person name="Pollock D.D."/>
            <person name="Yandell M."/>
            <person name="Calderon D."/>
            <person name="Renjifo C."/>
            <person name="Currier R.B."/>
            <person name="Salgado D."/>
            <person name="Pla D."/>
            <person name="Sanz L."/>
            <person name="Hyder A.S."/>
            <person name="Ribeiro J.M."/>
            <person name="Arntzen J.W."/>
            <person name="van den Thillart G.E."/>
            <person name="Boetzer M."/>
            <person name="Pirovano W."/>
            <person name="Dirks R.P."/>
            <person name="Spaink H.P."/>
            <person name="Duboule D."/>
            <person name="McGlinn E."/>
            <person name="Kini R.M."/>
            <person name="Richardson M.K."/>
        </authorList>
    </citation>
    <scope>NUCLEOTIDE SEQUENCE</scope>
    <source>
        <tissue evidence="4">Blood</tissue>
    </source>
</reference>
<dbReference type="AlphaFoldDB" id="V8NX12"/>
<evidence type="ECO:0000313" key="4">
    <source>
        <dbReference type="EMBL" id="ETE66223.1"/>
    </source>
</evidence>
<feature type="non-terminal residue" evidence="4">
    <location>
        <position position="1"/>
    </location>
</feature>
<proteinExistence type="predicted"/>
<dbReference type="GO" id="GO:0038023">
    <property type="term" value="F:signaling receptor activity"/>
    <property type="evidence" value="ECO:0007669"/>
    <property type="project" value="InterPro"/>
</dbReference>
<evidence type="ECO:0000256" key="2">
    <source>
        <dbReference type="SAM" id="Phobius"/>
    </source>
</evidence>
<dbReference type="SUPFAM" id="SSF54452">
    <property type="entry name" value="MHC antigen-recognition domain"/>
    <property type="match status" value="1"/>
</dbReference>
<keyword evidence="2" id="KW-1133">Transmembrane helix</keyword>
<evidence type="ECO:0000256" key="1">
    <source>
        <dbReference type="ARBA" id="ARBA00023180"/>
    </source>
</evidence>
<dbReference type="PANTHER" id="PTHR15349">
    <property type="entry name" value="ENDOTHELIAL PROTEIN C RECEPTOR"/>
    <property type="match status" value="1"/>
</dbReference>
<dbReference type="PANTHER" id="PTHR15349:SF0">
    <property type="entry name" value="ENDOTHELIAL PROTEIN C RECEPTOR"/>
    <property type="match status" value="1"/>
</dbReference>
<gene>
    <name evidence="4" type="primary">PROCR</name>
    <name evidence="4" type="ORF">L345_08006</name>
</gene>
<dbReference type="GO" id="GO:0050819">
    <property type="term" value="P:negative regulation of coagulation"/>
    <property type="evidence" value="ECO:0007669"/>
    <property type="project" value="TreeGrafter"/>
</dbReference>
<evidence type="ECO:0000259" key="3">
    <source>
        <dbReference type="Pfam" id="PF16497"/>
    </source>
</evidence>
<keyword evidence="2" id="KW-0472">Membrane</keyword>
<dbReference type="InterPro" id="IPR037055">
    <property type="entry name" value="MHC_I-like_Ag-recog_sf"/>
</dbReference>
<dbReference type="InterPro" id="IPR011162">
    <property type="entry name" value="MHC_I/II-like_Ag-recog"/>
</dbReference>
<feature type="domain" description="MHC class I-like antigen recognition-like" evidence="3">
    <location>
        <begin position="137"/>
        <end position="219"/>
    </location>
</feature>
<comment type="caution">
    <text evidence="4">The sequence shown here is derived from an EMBL/GenBank/DDBJ whole genome shotgun (WGS) entry which is preliminary data.</text>
</comment>
<dbReference type="Proteomes" id="UP000018936">
    <property type="component" value="Unassembled WGS sequence"/>
</dbReference>
<protein>
    <submittedName>
        <fullName evidence="4">Endothelial protein C receptor</fullName>
    </submittedName>
</protein>
<sequence>MTSSRGRGYLASAGAVVEIPYSKYYTWQKQSHAWHFKAISQLQPAQLWEKQEEADLARKKSWALYHWAYGEGTHTFIMTLTANFSKGNSAKFVGNATLDGILTHSLEGHTKHLNVSQLLPLEAPNLWEQTESKLQKYLENPMSIYCTKGCEVSENGTRSFYKILLNGSDFLKFHTKSNNWEDLSNTSVANYIIKKLNQFEETTTNLQFFLQETCVNFVRMHTNNKEASTGQREGPSHTPLVIGITIGALALMGLAVCLFLCTGGKR</sequence>
<dbReference type="EMBL" id="AZIM01001627">
    <property type="protein sequence ID" value="ETE66223.1"/>
    <property type="molecule type" value="Genomic_DNA"/>
</dbReference>